<dbReference type="AlphaFoldDB" id="A0AA46NZJ8"/>
<accession>A0AA46NZJ8</accession>
<evidence type="ECO:0000313" key="1">
    <source>
        <dbReference type="EMBL" id="UYG93191.1"/>
    </source>
</evidence>
<proteinExistence type="predicted"/>
<sequence>MAKVKKLNRVLTVEDSAVPSYLKAGYDEIDEKGEVVKRATGGRTVSIAEYNKVLDEVESLKAENKKLKTKLKKAE</sequence>
<dbReference type="Proteomes" id="UP001163104">
    <property type="component" value="Chromosome"/>
</dbReference>
<evidence type="ECO:0000313" key="2">
    <source>
        <dbReference type="Proteomes" id="UP001163104"/>
    </source>
</evidence>
<name>A0AA46NZJ8_CYTFI</name>
<dbReference type="EMBL" id="CP107027">
    <property type="protein sequence ID" value="UYG93191.1"/>
    <property type="molecule type" value="Genomic_DNA"/>
</dbReference>
<dbReference type="RefSeq" id="WP_263599083.1">
    <property type="nucleotide sequence ID" value="NZ_CP107027.1"/>
</dbReference>
<protein>
    <submittedName>
        <fullName evidence="1">Uncharacterized protein</fullName>
    </submittedName>
</protein>
<gene>
    <name evidence="1" type="ORF">OD459_12925</name>
</gene>
<organism evidence="1 2">
    <name type="scientific">Cytobacillus firmus</name>
    <name type="common">Bacillus firmus</name>
    <dbReference type="NCBI Taxonomy" id="1399"/>
    <lineage>
        <taxon>Bacteria</taxon>
        <taxon>Bacillati</taxon>
        <taxon>Bacillota</taxon>
        <taxon>Bacilli</taxon>
        <taxon>Bacillales</taxon>
        <taxon>Bacillaceae</taxon>
        <taxon>Cytobacillus</taxon>
    </lineage>
</organism>
<reference evidence="1" key="1">
    <citation type="submission" date="2022-10" db="EMBL/GenBank/DDBJ databases">
        <title>Mechanism of multi-heavy metal repair in Cytobacillus Firmus M7.</title>
        <authorList>
            <person name="Li X."/>
            <person name="Yu C."/>
        </authorList>
    </citation>
    <scope>NUCLEOTIDE SEQUENCE</scope>
    <source>
        <strain evidence="1">M7</strain>
    </source>
</reference>